<keyword evidence="3" id="KW-1185">Reference proteome</keyword>
<dbReference type="SUPFAM" id="SSF56104">
    <property type="entry name" value="SAICAR synthase-like"/>
    <property type="match status" value="1"/>
</dbReference>
<sequence>MVYLTGLWGMGETESQCHSTSASPVSSSFQDHDEEVALHPLKNQVGGHTRLLLLNQSTICKPLNCRELDFYQNIPQDIQMFVPKFKGKITCISL</sequence>
<reference evidence="2 3" key="1">
    <citation type="journal article" date="2024" name="Ann. Entomol. Soc. Am.">
        <title>Genomic analyses of the southern and eastern yellowjacket wasps (Hymenoptera: Vespidae) reveal evolutionary signatures of social life.</title>
        <authorList>
            <person name="Catto M.A."/>
            <person name="Caine P.B."/>
            <person name="Orr S.E."/>
            <person name="Hunt B.G."/>
            <person name="Goodisman M.A.D."/>
        </authorList>
    </citation>
    <scope>NUCLEOTIDE SEQUENCE [LARGE SCALE GENOMIC DNA]</scope>
    <source>
        <strain evidence="2">233</strain>
        <tissue evidence="2">Head and thorax</tissue>
    </source>
</reference>
<dbReference type="AlphaFoldDB" id="A0ABD2AR53"/>
<comment type="similarity">
    <text evidence="1">Belongs to the inositol phosphokinase (IPK) family.</text>
</comment>
<organism evidence="2 3">
    <name type="scientific">Vespula squamosa</name>
    <name type="common">Southern yellow jacket</name>
    <name type="synonym">Wasp</name>
    <dbReference type="NCBI Taxonomy" id="30214"/>
    <lineage>
        <taxon>Eukaryota</taxon>
        <taxon>Metazoa</taxon>
        <taxon>Ecdysozoa</taxon>
        <taxon>Arthropoda</taxon>
        <taxon>Hexapoda</taxon>
        <taxon>Insecta</taxon>
        <taxon>Pterygota</taxon>
        <taxon>Neoptera</taxon>
        <taxon>Endopterygota</taxon>
        <taxon>Hymenoptera</taxon>
        <taxon>Apocrita</taxon>
        <taxon>Aculeata</taxon>
        <taxon>Vespoidea</taxon>
        <taxon>Vespidae</taxon>
        <taxon>Vespinae</taxon>
        <taxon>Vespula</taxon>
    </lineage>
</organism>
<dbReference type="GO" id="GO:0016301">
    <property type="term" value="F:kinase activity"/>
    <property type="evidence" value="ECO:0007669"/>
    <property type="project" value="UniProtKB-KW"/>
</dbReference>
<dbReference type="EMBL" id="JAUDFV010000141">
    <property type="protein sequence ID" value="KAL2722871.1"/>
    <property type="molecule type" value="Genomic_DNA"/>
</dbReference>
<dbReference type="InterPro" id="IPR005522">
    <property type="entry name" value="IPK"/>
</dbReference>
<dbReference type="EC" id="2.7.-.-" evidence="1"/>
<dbReference type="Proteomes" id="UP001607302">
    <property type="component" value="Unassembled WGS sequence"/>
</dbReference>
<comment type="caution">
    <text evidence="2">The sequence shown here is derived from an EMBL/GenBank/DDBJ whole genome shotgun (WGS) entry which is preliminary data.</text>
</comment>
<dbReference type="PANTHER" id="PTHR12400:SF21">
    <property type="entry name" value="KINASE"/>
    <property type="match status" value="1"/>
</dbReference>
<dbReference type="PANTHER" id="PTHR12400">
    <property type="entry name" value="INOSITOL POLYPHOSPHATE KINASE"/>
    <property type="match status" value="1"/>
</dbReference>
<protein>
    <recommendedName>
        <fullName evidence="1">Kinase</fullName>
        <ecNumber evidence="1">2.7.-.-</ecNumber>
    </recommendedName>
</protein>
<name>A0ABD2AR53_VESSQ</name>
<evidence type="ECO:0000313" key="2">
    <source>
        <dbReference type="EMBL" id="KAL2722871.1"/>
    </source>
</evidence>
<gene>
    <name evidence="2" type="ORF">V1478_009734</name>
</gene>
<keyword evidence="1 2" id="KW-0418">Kinase</keyword>
<accession>A0ABD2AR53</accession>
<evidence type="ECO:0000313" key="3">
    <source>
        <dbReference type="Proteomes" id="UP001607302"/>
    </source>
</evidence>
<keyword evidence="1" id="KW-0808">Transferase</keyword>
<proteinExistence type="inferred from homology"/>
<evidence type="ECO:0000256" key="1">
    <source>
        <dbReference type="RuleBase" id="RU363090"/>
    </source>
</evidence>